<evidence type="ECO:0000313" key="9">
    <source>
        <dbReference type="EMBL" id="HFW32572.1"/>
    </source>
</evidence>
<evidence type="ECO:0000259" key="8">
    <source>
        <dbReference type="Pfam" id="PF00999"/>
    </source>
</evidence>
<evidence type="ECO:0000256" key="7">
    <source>
        <dbReference type="SAM" id="Phobius"/>
    </source>
</evidence>
<dbReference type="EMBL" id="DSQD01000130">
    <property type="protein sequence ID" value="HGF87595.1"/>
    <property type="molecule type" value="Genomic_DNA"/>
</dbReference>
<feature type="transmembrane region" description="Helical" evidence="7">
    <location>
        <begin position="111"/>
        <end position="130"/>
    </location>
</feature>
<evidence type="ECO:0000256" key="2">
    <source>
        <dbReference type="ARBA" id="ARBA00005551"/>
    </source>
</evidence>
<dbReference type="PANTHER" id="PTHR42751:SF4">
    <property type="entry name" value="K(+)_H(+) ANTIPORTER SUBUNIT KHTU"/>
    <property type="match status" value="1"/>
</dbReference>
<feature type="domain" description="Cation/H+ exchanger transmembrane" evidence="8">
    <location>
        <begin position="8"/>
        <end position="346"/>
    </location>
</feature>
<feature type="transmembrane region" description="Helical" evidence="7">
    <location>
        <begin position="318"/>
        <end position="345"/>
    </location>
</feature>
<evidence type="ECO:0000256" key="4">
    <source>
        <dbReference type="ARBA" id="ARBA00022692"/>
    </source>
</evidence>
<evidence type="ECO:0000313" key="10">
    <source>
        <dbReference type="EMBL" id="HGF87595.1"/>
    </source>
</evidence>
<proteinExistence type="inferred from homology"/>
<keyword evidence="3" id="KW-0813">Transport</keyword>
<evidence type="ECO:0000256" key="1">
    <source>
        <dbReference type="ARBA" id="ARBA00004141"/>
    </source>
</evidence>
<evidence type="ECO:0000256" key="3">
    <source>
        <dbReference type="ARBA" id="ARBA00022448"/>
    </source>
</evidence>
<feature type="transmembrane region" description="Helical" evidence="7">
    <location>
        <begin position="81"/>
        <end position="105"/>
    </location>
</feature>
<dbReference type="GO" id="GO:1902600">
    <property type="term" value="P:proton transmembrane transport"/>
    <property type="evidence" value="ECO:0007669"/>
    <property type="project" value="InterPro"/>
</dbReference>
<dbReference type="PANTHER" id="PTHR42751">
    <property type="entry name" value="SODIUM/HYDROGEN EXCHANGER FAMILY/TRKA DOMAIN PROTEIN"/>
    <property type="match status" value="1"/>
</dbReference>
<protein>
    <submittedName>
        <fullName evidence="10">Cation:proton antiporter</fullName>
    </submittedName>
</protein>
<evidence type="ECO:0000256" key="5">
    <source>
        <dbReference type="ARBA" id="ARBA00022989"/>
    </source>
</evidence>
<dbReference type="AlphaFoldDB" id="A0A7C3ZQT0"/>
<keyword evidence="5 7" id="KW-1133">Transmembrane helix</keyword>
<dbReference type="EMBL" id="DTLB01000038">
    <property type="protein sequence ID" value="HFW32572.1"/>
    <property type="molecule type" value="Genomic_DNA"/>
</dbReference>
<feature type="transmembrane region" description="Helical" evidence="7">
    <location>
        <begin position="49"/>
        <end position="69"/>
    </location>
</feature>
<organism evidence="10">
    <name type="scientific">Archaeoglobus fulgidus</name>
    <dbReference type="NCBI Taxonomy" id="2234"/>
    <lineage>
        <taxon>Archaea</taxon>
        <taxon>Methanobacteriati</taxon>
        <taxon>Methanobacteriota</taxon>
        <taxon>Archaeoglobi</taxon>
        <taxon>Archaeoglobales</taxon>
        <taxon>Archaeoglobaceae</taxon>
        <taxon>Archaeoglobus</taxon>
    </lineage>
</organism>
<comment type="caution">
    <text evidence="10">The sequence shown here is derived from an EMBL/GenBank/DDBJ whole genome shotgun (WGS) entry which is preliminary data.</text>
</comment>
<dbReference type="InterPro" id="IPR006153">
    <property type="entry name" value="Cation/H_exchanger_TM"/>
</dbReference>
<feature type="transmembrane region" description="Helical" evidence="7">
    <location>
        <begin position="253"/>
        <end position="271"/>
    </location>
</feature>
<keyword evidence="6 7" id="KW-0472">Membrane</keyword>
<feature type="transmembrane region" description="Helical" evidence="7">
    <location>
        <begin position="277"/>
        <end position="298"/>
    </location>
</feature>
<name>A0A7C3ZQT0_ARCFL</name>
<gene>
    <name evidence="10" type="ORF">ENR21_04140</name>
    <name evidence="9" type="ORF">ENW66_06430</name>
</gene>
<dbReference type="GO" id="GO:0016020">
    <property type="term" value="C:membrane"/>
    <property type="evidence" value="ECO:0007669"/>
    <property type="project" value="UniProtKB-SubCell"/>
</dbReference>
<sequence length="364" mass="39539">MEQIAIALFVCLILALVSRSLSLPPVPLYIISGILIGNGGLKIVTPDEIFHFLSHLGLIFLLFYIGLELKPERFMAKGKSFLIAGLIDLKVNFLIGFLVALALKFSYYDAFVIASAFYISSSAIVIASLIENKKLILPESETIVWLMIFEDIVLVFLVFALSMEQDFVPVILKMVAVVIFLYFSVKILRSSILKILSREDDIPAILTFTAVILAAAISNKLEVPEVLTAIVLGMALSTTNPKVFERNSKPFKDIFLPIFFFSFGISVELGGRIFEGVVLSLFAVGSKFLSGFIIGRILHKTSSAGIEIGASTIARGEFSIALAAISSSAVVSAPITLMVIVTSVVGSVTGKYSPRLKTLLKKVS</sequence>
<feature type="transmembrane region" description="Helical" evidence="7">
    <location>
        <begin position="142"/>
        <end position="161"/>
    </location>
</feature>
<dbReference type="InterPro" id="IPR038770">
    <property type="entry name" value="Na+/solute_symporter_sf"/>
</dbReference>
<feature type="transmembrane region" description="Helical" evidence="7">
    <location>
        <begin position="167"/>
        <end position="188"/>
    </location>
</feature>
<keyword evidence="4 7" id="KW-0812">Transmembrane</keyword>
<dbReference type="GO" id="GO:0015297">
    <property type="term" value="F:antiporter activity"/>
    <property type="evidence" value="ECO:0007669"/>
    <property type="project" value="InterPro"/>
</dbReference>
<comment type="subcellular location">
    <subcellularLocation>
        <location evidence="1">Membrane</location>
        <topology evidence="1">Multi-pass membrane protein</topology>
    </subcellularLocation>
</comment>
<dbReference type="Pfam" id="PF00999">
    <property type="entry name" value="Na_H_Exchanger"/>
    <property type="match status" value="1"/>
</dbReference>
<evidence type="ECO:0000256" key="6">
    <source>
        <dbReference type="ARBA" id="ARBA00023136"/>
    </source>
</evidence>
<reference evidence="10" key="1">
    <citation type="journal article" date="2020" name="mSystems">
        <title>Genome- and Community-Level Interaction Insights into Carbon Utilization and Element Cycling Functions of Hydrothermarchaeota in Hydrothermal Sediment.</title>
        <authorList>
            <person name="Zhou Z."/>
            <person name="Liu Y."/>
            <person name="Xu W."/>
            <person name="Pan J."/>
            <person name="Luo Z.H."/>
            <person name="Li M."/>
        </authorList>
    </citation>
    <scope>NUCLEOTIDE SEQUENCE [LARGE SCALE GENOMIC DNA]</scope>
    <source>
        <strain evidence="10">SpSt-38</strain>
        <strain evidence="9">SpSt-87</strain>
    </source>
</reference>
<comment type="similarity">
    <text evidence="2">Belongs to the monovalent cation:proton antiporter 2 (CPA2) transporter (TC 2.A.37) family.</text>
</comment>
<accession>A0A7C3ZQT0</accession>
<dbReference type="Gene3D" id="1.20.1530.20">
    <property type="match status" value="1"/>
</dbReference>